<sequence>MIAGQHLIFAIGFTRGNRKAIRIGIIRTSKLSADFFGQCHHHIHRARFFRVREVDGWECAIRLALFLHAADVSKTDIGE</sequence>
<organism evidence="1 2">
    <name type="scientific">Vibrio cholerae</name>
    <dbReference type="NCBI Taxonomy" id="666"/>
    <lineage>
        <taxon>Bacteria</taxon>
        <taxon>Pseudomonadati</taxon>
        <taxon>Pseudomonadota</taxon>
        <taxon>Gammaproteobacteria</taxon>
        <taxon>Vibrionales</taxon>
        <taxon>Vibrionaceae</taxon>
        <taxon>Vibrio</taxon>
    </lineage>
</organism>
<protein>
    <submittedName>
        <fullName evidence="1">Uncharacterized protein</fullName>
    </submittedName>
</protein>
<name>A0A655WUH6_VIBCL</name>
<dbReference type="Proteomes" id="UP000041770">
    <property type="component" value="Unassembled WGS sequence"/>
</dbReference>
<gene>
    <name evidence="1" type="ORF">ERS013200_00211</name>
</gene>
<dbReference type="AlphaFoldDB" id="A0A655WUH6"/>
<evidence type="ECO:0000313" key="1">
    <source>
        <dbReference type="EMBL" id="CSB97211.1"/>
    </source>
</evidence>
<proteinExistence type="predicted"/>
<evidence type="ECO:0000313" key="2">
    <source>
        <dbReference type="Proteomes" id="UP000041770"/>
    </source>
</evidence>
<dbReference type="EMBL" id="CWQY01000001">
    <property type="protein sequence ID" value="CSB97211.1"/>
    <property type="molecule type" value="Genomic_DNA"/>
</dbReference>
<accession>A0A655WUH6</accession>
<reference evidence="1 2" key="1">
    <citation type="submission" date="2015-07" db="EMBL/GenBank/DDBJ databases">
        <authorList>
            <consortium name="Pathogen Informatics"/>
        </authorList>
    </citation>
    <scope>NUCLEOTIDE SEQUENCE [LARGE SCALE GENOMIC DNA]</scope>
    <source>
        <strain evidence="1 2">A316</strain>
    </source>
</reference>